<reference evidence="4 5" key="1">
    <citation type="journal article" date="2016" name="Environ. Microbiol.">
        <title>New Methyloceanibacter diversity from North Sea sediments includes methanotroph containing solely the soluble methane monooxygenase.</title>
        <authorList>
            <person name="Vekeman B."/>
            <person name="Kerckhof F.M."/>
            <person name="Cremers G."/>
            <person name="de Vos P."/>
            <person name="Vandamme P."/>
            <person name="Boon N."/>
            <person name="Op den Camp H.J."/>
            <person name="Heylen K."/>
        </authorList>
    </citation>
    <scope>NUCLEOTIDE SEQUENCE [LARGE SCALE GENOMIC DNA]</scope>
    <source>
        <strain evidence="4 5">R-67177</strain>
    </source>
</reference>
<evidence type="ECO:0000313" key="4">
    <source>
        <dbReference type="EMBL" id="ODR93408.1"/>
    </source>
</evidence>
<evidence type="ECO:0000313" key="5">
    <source>
        <dbReference type="Proteomes" id="UP000095042"/>
    </source>
</evidence>
<dbReference type="GO" id="GO:0005507">
    <property type="term" value="F:copper ion binding"/>
    <property type="evidence" value="ECO:0007669"/>
    <property type="project" value="InterPro"/>
</dbReference>
<accession>A0A1E3VIR2</accession>
<dbReference type="Pfam" id="PF07731">
    <property type="entry name" value="Cu-oxidase_2"/>
    <property type="match status" value="1"/>
</dbReference>
<proteinExistence type="predicted"/>
<feature type="region of interest" description="Disordered" evidence="2">
    <location>
        <begin position="242"/>
        <end position="262"/>
    </location>
</feature>
<dbReference type="SUPFAM" id="SSF49503">
    <property type="entry name" value="Cupredoxins"/>
    <property type="match status" value="1"/>
</dbReference>
<dbReference type="Gene3D" id="2.60.40.420">
    <property type="entry name" value="Cupredoxins - blue copper proteins"/>
    <property type="match status" value="1"/>
</dbReference>
<dbReference type="AlphaFoldDB" id="A0A1E3VIR2"/>
<dbReference type="InterPro" id="IPR008972">
    <property type="entry name" value="Cupredoxin"/>
</dbReference>
<dbReference type="InterPro" id="IPR011706">
    <property type="entry name" value="Cu-oxidase_C"/>
</dbReference>
<evidence type="ECO:0000259" key="3">
    <source>
        <dbReference type="Pfam" id="PF07731"/>
    </source>
</evidence>
<dbReference type="Proteomes" id="UP000095042">
    <property type="component" value="Unassembled WGS sequence"/>
</dbReference>
<name>A0A1E3VIR2_9HYPH</name>
<gene>
    <name evidence="4" type="ORF">AUC71_05365</name>
</gene>
<evidence type="ECO:0000256" key="1">
    <source>
        <dbReference type="ARBA" id="ARBA00022723"/>
    </source>
</evidence>
<comment type="caution">
    <text evidence="4">The sequence shown here is derived from an EMBL/GenBank/DDBJ whole genome shotgun (WGS) entry which is preliminary data.</text>
</comment>
<protein>
    <recommendedName>
        <fullName evidence="3">Plastocyanin-like domain-containing protein</fullName>
    </recommendedName>
</protein>
<evidence type="ECO:0000256" key="2">
    <source>
        <dbReference type="SAM" id="MobiDB-lite"/>
    </source>
</evidence>
<dbReference type="EMBL" id="LPWD01000470">
    <property type="protein sequence ID" value="ODR93408.1"/>
    <property type="molecule type" value="Genomic_DNA"/>
</dbReference>
<sequence length="295" mass="32870">MVVGGKPGEYIFRTREIDMGPAGDPHPKTTLATLVVSGAEQTKLKLPDVFPELQDLRTATPCCKRTFDFSETGNGDQFCINNVQTDMSEVNTSVRIGCVEEWTVNNCSAENHVFHHHQLQFQVIKKNGKDVPFTGWQDTVNLDFRAADKAHPNRCKCDDDGNCTGCTCPTAEDPHGSVVVLVPFLDPVIEGKAVYHCHIGEHEDNGMMQVISMSPDAGRCEAGTPSNIDRLKMSPKDRALCKPSGKYKHHEDDHGDGDDDDHAAWERFERDLRASWCRPAETRATAQANYSLWQR</sequence>
<dbReference type="InterPro" id="IPR002355">
    <property type="entry name" value="Cu_oxidase_Cu_BS"/>
</dbReference>
<dbReference type="OrthoDB" id="9757546at2"/>
<dbReference type="RefSeq" id="WP_069625227.1">
    <property type="nucleotide sequence ID" value="NZ_LPWD01000470.1"/>
</dbReference>
<dbReference type="PROSITE" id="PS00080">
    <property type="entry name" value="MULTICOPPER_OXIDASE2"/>
    <property type="match status" value="1"/>
</dbReference>
<organism evidence="4 5">
    <name type="scientific">Methyloceanibacter marginalis</name>
    <dbReference type="NCBI Taxonomy" id="1774971"/>
    <lineage>
        <taxon>Bacteria</taxon>
        <taxon>Pseudomonadati</taxon>
        <taxon>Pseudomonadota</taxon>
        <taxon>Alphaproteobacteria</taxon>
        <taxon>Hyphomicrobiales</taxon>
        <taxon>Hyphomicrobiaceae</taxon>
        <taxon>Methyloceanibacter</taxon>
    </lineage>
</organism>
<keyword evidence="1" id="KW-0479">Metal-binding</keyword>
<dbReference type="GO" id="GO:0016491">
    <property type="term" value="F:oxidoreductase activity"/>
    <property type="evidence" value="ECO:0007669"/>
    <property type="project" value="InterPro"/>
</dbReference>
<feature type="domain" description="Plastocyanin-like" evidence="3">
    <location>
        <begin position="70"/>
        <end position="213"/>
    </location>
</feature>
<keyword evidence="5" id="KW-1185">Reference proteome</keyword>